<dbReference type="Gene3D" id="1.20.1270.180">
    <property type="match status" value="1"/>
</dbReference>
<dbReference type="Proteomes" id="UP000321304">
    <property type="component" value="Unassembled WGS sequence"/>
</dbReference>
<feature type="signal peptide" evidence="1">
    <location>
        <begin position="1"/>
        <end position="30"/>
    </location>
</feature>
<dbReference type="EMBL" id="VITY01000012">
    <property type="protein sequence ID" value="TWB91998.1"/>
    <property type="molecule type" value="Genomic_DNA"/>
</dbReference>
<evidence type="ECO:0000259" key="2">
    <source>
        <dbReference type="Pfam" id="PF07007"/>
    </source>
</evidence>
<evidence type="ECO:0000313" key="4">
    <source>
        <dbReference type="Proteomes" id="UP000321304"/>
    </source>
</evidence>
<reference evidence="3 4" key="1">
    <citation type="submission" date="2019-06" db="EMBL/GenBank/DDBJ databases">
        <title>Genomic Encyclopedia of Type Strains, Phase IV (KMG-V): Genome sequencing to study the core and pangenomes of soil and plant-associated prokaryotes.</title>
        <authorList>
            <person name="Whitman W."/>
        </authorList>
    </citation>
    <scope>NUCLEOTIDE SEQUENCE [LARGE SCALE GENOMIC DNA]</scope>
    <source>
        <strain evidence="3 4">BR 10355</strain>
    </source>
</reference>
<keyword evidence="4" id="KW-1185">Reference proteome</keyword>
<dbReference type="PANTHER" id="PTHR39176:SF1">
    <property type="entry name" value="PERIPLASMIC PROTEIN"/>
    <property type="match status" value="1"/>
</dbReference>
<accession>A0A560L8V8</accession>
<evidence type="ECO:0000256" key="1">
    <source>
        <dbReference type="SAM" id="SignalP"/>
    </source>
</evidence>
<dbReference type="Pfam" id="PF07007">
    <property type="entry name" value="LprI"/>
    <property type="match status" value="1"/>
</dbReference>
<sequence>MKLALATGLCRPGVLVATVVIAFTAPVAHAGDQGDPAQSCDGSTYQMVECLKAKTARWDKRMNAAYQQAFKDAAGDKQREQLRTAQRLWIQYRDANCLYYDLGEGTIARLDAGECMRSMTEARAKELENLGHQ</sequence>
<dbReference type="PANTHER" id="PTHR39176">
    <property type="entry name" value="PERIPLASMIC PROTEIN-RELATED"/>
    <property type="match status" value="1"/>
</dbReference>
<dbReference type="RefSeq" id="WP_246667687.1">
    <property type="nucleotide sequence ID" value="NZ_VITY01000012.1"/>
</dbReference>
<organism evidence="3 4">
    <name type="scientific">Bradyrhizobium macuxiense</name>
    <dbReference type="NCBI Taxonomy" id="1755647"/>
    <lineage>
        <taxon>Bacteria</taxon>
        <taxon>Pseudomonadati</taxon>
        <taxon>Pseudomonadota</taxon>
        <taxon>Alphaproteobacteria</taxon>
        <taxon>Hyphomicrobiales</taxon>
        <taxon>Nitrobacteraceae</taxon>
        <taxon>Bradyrhizobium</taxon>
    </lineage>
</organism>
<keyword evidence="1" id="KW-0732">Signal</keyword>
<name>A0A560L8V8_9BRAD</name>
<dbReference type="InterPro" id="IPR009739">
    <property type="entry name" value="LprI-like_N"/>
</dbReference>
<evidence type="ECO:0000313" key="3">
    <source>
        <dbReference type="EMBL" id="TWB91998.1"/>
    </source>
</evidence>
<comment type="caution">
    <text evidence="3">The sequence shown here is derived from an EMBL/GenBank/DDBJ whole genome shotgun (WGS) entry which is preliminary data.</text>
</comment>
<feature type="domain" description="Lysozyme inhibitor LprI-like N-terminal" evidence="2">
    <location>
        <begin position="40"/>
        <end position="127"/>
    </location>
</feature>
<gene>
    <name evidence="3" type="ORF">FBZ93_11265</name>
</gene>
<feature type="chain" id="PRO_5021985000" evidence="1">
    <location>
        <begin position="31"/>
        <end position="133"/>
    </location>
</feature>
<proteinExistence type="predicted"/>
<dbReference type="AlphaFoldDB" id="A0A560L8V8"/>
<protein>
    <submittedName>
        <fullName evidence="3">Uncharacterized protein YecT (DUF1311 family)</fullName>
    </submittedName>
</protein>